<proteinExistence type="predicted"/>
<dbReference type="Pfam" id="PF01370">
    <property type="entry name" value="Epimerase"/>
    <property type="match status" value="1"/>
</dbReference>
<dbReference type="Proteomes" id="UP000594464">
    <property type="component" value="Chromosome"/>
</dbReference>
<dbReference type="PANTHER" id="PTHR48079">
    <property type="entry name" value="PROTEIN YEEZ"/>
    <property type="match status" value="1"/>
</dbReference>
<dbReference type="InterPro" id="IPR051783">
    <property type="entry name" value="NAD(P)-dependent_oxidoreduct"/>
</dbReference>
<organism evidence="2 3">
    <name type="scientific">Candidatus Nitrohelix vancouverensis</name>
    <dbReference type="NCBI Taxonomy" id="2705534"/>
    <lineage>
        <taxon>Bacteria</taxon>
        <taxon>Pseudomonadati</taxon>
        <taxon>Nitrospinota/Tectimicrobiota group</taxon>
        <taxon>Nitrospinota</taxon>
        <taxon>Nitrospinia</taxon>
        <taxon>Nitrospinales</taxon>
        <taxon>Nitrospinaceae</taxon>
        <taxon>Candidatus Nitrohelix</taxon>
    </lineage>
</organism>
<feature type="domain" description="NAD-dependent epimerase/dehydratase" evidence="1">
    <location>
        <begin position="13"/>
        <end position="225"/>
    </location>
</feature>
<dbReference type="SUPFAM" id="SSF51735">
    <property type="entry name" value="NAD(P)-binding Rossmann-fold domains"/>
    <property type="match status" value="1"/>
</dbReference>
<dbReference type="InterPro" id="IPR001509">
    <property type="entry name" value="Epimerase_deHydtase"/>
</dbReference>
<dbReference type="KEGG" id="nva:G3M78_05950"/>
<dbReference type="EMBL" id="CP048620">
    <property type="protein sequence ID" value="QPJ64952.1"/>
    <property type="molecule type" value="Genomic_DNA"/>
</dbReference>
<reference evidence="3" key="1">
    <citation type="submission" date="2020-02" db="EMBL/GenBank/DDBJ databases">
        <title>Genomic and physiological characterization of two novel Nitrospinaceae genera.</title>
        <authorList>
            <person name="Mueller A.J."/>
            <person name="Jung M.-Y."/>
            <person name="Strachan C.R."/>
            <person name="Herbold C.W."/>
            <person name="Kirkegaard R.H."/>
            <person name="Daims H."/>
        </authorList>
    </citation>
    <scope>NUCLEOTIDE SEQUENCE [LARGE SCALE GENOMIC DNA]</scope>
</reference>
<evidence type="ECO:0000313" key="3">
    <source>
        <dbReference type="Proteomes" id="UP000594464"/>
    </source>
</evidence>
<dbReference type="GO" id="GO:0005737">
    <property type="term" value="C:cytoplasm"/>
    <property type="evidence" value="ECO:0007669"/>
    <property type="project" value="TreeGrafter"/>
</dbReference>
<gene>
    <name evidence="2" type="ORF">G3M78_05950</name>
</gene>
<dbReference type="AlphaFoldDB" id="A0A7T0C1R2"/>
<dbReference type="InterPro" id="IPR036291">
    <property type="entry name" value="NAD(P)-bd_dom_sf"/>
</dbReference>
<name>A0A7T0C1R2_9BACT</name>
<evidence type="ECO:0000259" key="1">
    <source>
        <dbReference type="Pfam" id="PF01370"/>
    </source>
</evidence>
<protein>
    <submittedName>
        <fullName evidence="2">NAD(P)-dependent oxidoreductase</fullName>
    </submittedName>
</protein>
<dbReference type="Gene3D" id="3.40.50.720">
    <property type="entry name" value="NAD(P)-binding Rossmann-like Domain"/>
    <property type="match status" value="1"/>
</dbReference>
<sequence>MSSLPSLKGSIACITGASGFIGGILADALADLGCEVRILARPTSDLQWIDRKRIRVFIGDLTGEIPEDWIQGAHYVFHCAGLTKAKTRADFFRGNAEACDKLFALCSRHAGDLKKIVHLSSLAAVGPATPESPADETTPCQPVTHYGQSKWKGEQIALRWADTLPIVILRPPIVYGPREKNFFTFIQSLAKGWNIQIGRASKRFSMIHVADLTRAMILAALAPAHQDKVWFVTDGGAHSWDDIATAALKNLNRPARKITIPESALTGVAILTEAIYLFRKDAPLLDRQRMIDIRQSCWVASPNKFFKQFAFSPQYPLESGLLHAISWYRDNHWL</sequence>
<dbReference type="GO" id="GO:0004029">
    <property type="term" value="F:aldehyde dehydrogenase (NAD+) activity"/>
    <property type="evidence" value="ECO:0007669"/>
    <property type="project" value="TreeGrafter"/>
</dbReference>
<dbReference type="PANTHER" id="PTHR48079:SF6">
    <property type="entry name" value="NAD(P)-BINDING DOMAIN-CONTAINING PROTEIN-RELATED"/>
    <property type="match status" value="1"/>
</dbReference>
<evidence type="ECO:0000313" key="2">
    <source>
        <dbReference type="EMBL" id="QPJ64952.1"/>
    </source>
</evidence>
<accession>A0A7T0C1R2</accession>